<feature type="domain" description="Fe2OG dioxygenase" evidence="1">
    <location>
        <begin position="75"/>
        <end position="172"/>
    </location>
</feature>
<protein>
    <submittedName>
        <fullName evidence="2">Alpha-ketoglutarate-dependent dioxygenase AlkB</fullName>
    </submittedName>
</protein>
<dbReference type="InterPro" id="IPR037151">
    <property type="entry name" value="AlkB-like_sf"/>
</dbReference>
<dbReference type="EMBL" id="WHJF01000174">
    <property type="protein sequence ID" value="NHZ66813.1"/>
    <property type="molecule type" value="Genomic_DNA"/>
</dbReference>
<keyword evidence="3" id="KW-1185">Reference proteome</keyword>
<dbReference type="Proteomes" id="UP000610594">
    <property type="component" value="Unassembled WGS sequence"/>
</dbReference>
<reference evidence="2 3" key="1">
    <citation type="submission" date="2019-10" db="EMBL/GenBank/DDBJ databases">
        <title>Taxonomy of Antarctic Massilia spp.: description of Massilia rubra sp. nov., Massilia aquatica sp. nov., Massilia mucilaginosa sp. nov., Massilia frigida sp. nov. isolated from streams, lakes and regoliths.</title>
        <authorList>
            <person name="Holochova P."/>
            <person name="Sedlacek I."/>
            <person name="Kralova S."/>
            <person name="Maslanova I."/>
            <person name="Busse H.-J."/>
            <person name="Stankova E."/>
            <person name="Vrbovska V."/>
            <person name="Kovarovic V."/>
            <person name="Bartak M."/>
            <person name="Svec P."/>
            <person name="Pantucek R."/>
        </authorList>
    </citation>
    <scope>NUCLEOTIDE SEQUENCE [LARGE SCALE GENOMIC DNA]</scope>
    <source>
        <strain evidence="2 3">CCM 8694</strain>
    </source>
</reference>
<dbReference type="PANTHER" id="PTHR31212">
    <property type="entry name" value="ALPHA-KETOGLUTARATE-DEPENDENT DIOXYGENASE ALKB HOMOLOG 3"/>
    <property type="match status" value="1"/>
</dbReference>
<dbReference type="InterPro" id="IPR032854">
    <property type="entry name" value="ALKBH3"/>
</dbReference>
<organism evidence="2 3">
    <name type="scientific">Massilia genomosp. 1</name>
    <dbReference type="NCBI Taxonomy" id="2609280"/>
    <lineage>
        <taxon>Bacteria</taxon>
        <taxon>Pseudomonadati</taxon>
        <taxon>Pseudomonadota</taxon>
        <taxon>Betaproteobacteria</taxon>
        <taxon>Burkholderiales</taxon>
        <taxon>Oxalobacteraceae</taxon>
        <taxon>Telluria group</taxon>
        <taxon>Massilia</taxon>
    </lineage>
</organism>
<comment type="caution">
    <text evidence="2">The sequence shown here is derived from an EMBL/GenBank/DDBJ whole genome shotgun (WGS) entry which is preliminary data.</text>
</comment>
<dbReference type="SUPFAM" id="SSF51197">
    <property type="entry name" value="Clavaminate synthase-like"/>
    <property type="match status" value="1"/>
</dbReference>
<evidence type="ECO:0000313" key="2">
    <source>
        <dbReference type="EMBL" id="NHZ66813.1"/>
    </source>
</evidence>
<accession>A0ABX0N372</accession>
<dbReference type="Pfam" id="PF13532">
    <property type="entry name" value="2OG-FeII_Oxy_2"/>
    <property type="match status" value="1"/>
</dbReference>
<keyword evidence="2" id="KW-0560">Oxidoreductase</keyword>
<gene>
    <name evidence="2" type="ORF">F1735_31790</name>
</gene>
<dbReference type="PANTHER" id="PTHR31212:SF4">
    <property type="entry name" value="ALPHA-KETOGLUTARATE-DEPENDENT DIOXYGENASE ALKB HOMOLOG 3"/>
    <property type="match status" value="1"/>
</dbReference>
<sequence length="178" mass="19308">MPVPPIRLSPGFIADPDALFAALKTGVAWDERMKARKTASFGVSYDYAQIAYQEVPMPALLDALCARLEGELGFRPNNCLLNYYPDGASSMGFHSDDTDGLADGTGVAIISLGSERAIAYRSKLDAALRVDYPLPNGSLLYMSGQVQHDWLHAIPKDPHAGERISLTFRAIRRQGAPG</sequence>
<evidence type="ECO:0000313" key="3">
    <source>
        <dbReference type="Proteomes" id="UP000610594"/>
    </source>
</evidence>
<dbReference type="PROSITE" id="PS51471">
    <property type="entry name" value="FE2OG_OXY"/>
    <property type="match status" value="1"/>
</dbReference>
<dbReference type="InterPro" id="IPR027450">
    <property type="entry name" value="AlkB-like"/>
</dbReference>
<proteinExistence type="predicted"/>
<dbReference type="RefSeq" id="WP_167240824.1">
    <property type="nucleotide sequence ID" value="NZ_WHJF01000174.1"/>
</dbReference>
<dbReference type="GO" id="GO:0051213">
    <property type="term" value="F:dioxygenase activity"/>
    <property type="evidence" value="ECO:0007669"/>
    <property type="project" value="UniProtKB-KW"/>
</dbReference>
<name>A0ABX0N372_9BURK</name>
<evidence type="ECO:0000259" key="1">
    <source>
        <dbReference type="PROSITE" id="PS51471"/>
    </source>
</evidence>
<dbReference type="InterPro" id="IPR005123">
    <property type="entry name" value="Oxoglu/Fe-dep_dioxygenase_dom"/>
</dbReference>
<dbReference type="Gene3D" id="2.60.120.590">
    <property type="entry name" value="Alpha-ketoglutarate-dependent dioxygenase AlkB-like"/>
    <property type="match status" value="1"/>
</dbReference>
<keyword evidence="2" id="KW-0223">Dioxygenase</keyword>